<dbReference type="RefSeq" id="WP_209739019.1">
    <property type="nucleotide sequence ID" value="NZ_CP072611.1"/>
</dbReference>
<proteinExistence type="predicted"/>
<keyword evidence="7" id="KW-1185">Reference proteome</keyword>
<keyword evidence="2" id="KW-0238">DNA-binding</keyword>
<protein>
    <submittedName>
        <fullName evidence="6">Helix-turn-helix domain-containing protein</fullName>
    </submittedName>
</protein>
<dbReference type="Gene3D" id="1.10.1660.10">
    <property type="match status" value="1"/>
</dbReference>
<dbReference type="SMART" id="SM00422">
    <property type="entry name" value="HTH_MERR"/>
    <property type="match status" value="1"/>
</dbReference>
<dbReference type="SUPFAM" id="SSF46955">
    <property type="entry name" value="Putative DNA-binding domain"/>
    <property type="match status" value="1"/>
</dbReference>
<evidence type="ECO:0000313" key="7">
    <source>
        <dbReference type="Proteomes" id="UP001597371"/>
    </source>
</evidence>
<dbReference type="PROSITE" id="PS50937">
    <property type="entry name" value="HTH_MERR_2"/>
    <property type="match status" value="1"/>
</dbReference>
<dbReference type="InterPro" id="IPR047057">
    <property type="entry name" value="MerR_fam"/>
</dbReference>
<dbReference type="EMBL" id="JBHUIJ010000013">
    <property type="protein sequence ID" value="MFD2238148.1"/>
    <property type="molecule type" value="Genomic_DNA"/>
</dbReference>
<reference evidence="7" key="1">
    <citation type="journal article" date="2019" name="Int. J. Syst. Evol. Microbiol.">
        <title>The Global Catalogue of Microorganisms (GCM) 10K type strain sequencing project: providing services to taxonomists for standard genome sequencing and annotation.</title>
        <authorList>
            <consortium name="The Broad Institute Genomics Platform"/>
            <consortium name="The Broad Institute Genome Sequencing Center for Infectious Disease"/>
            <person name="Wu L."/>
            <person name="Ma J."/>
        </authorList>
    </citation>
    <scope>NUCLEOTIDE SEQUENCE [LARGE SCALE GENOMIC DNA]</scope>
    <source>
        <strain evidence="7">ZS-35-S2</strain>
    </source>
</reference>
<evidence type="ECO:0000256" key="2">
    <source>
        <dbReference type="ARBA" id="ARBA00023125"/>
    </source>
</evidence>
<accession>A0ABW5CQ20</accession>
<dbReference type="PRINTS" id="PR00040">
    <property type="entry name" value="HTHMERR"/>
</dbReference>
<name>A0ABW5CQ20_9HYPH</name>
<keyword evidence="4" id="KW-0175">Coiled coil</keyword>
<evidence type="ECO:0000256" key="4">
    <source>
        <dbReference type="SAM" id="Coils"/>
    </source>
</evidence>
<dbReference type="Pfam" id="PF00376">
    <property type="entry name" value="MerR"/>
    <property type="match status" value="1"/>
</dbReference>
<keyword evidence="3" id="KW-0804">Transcription</keyword>
<dbReference type="Pfam" id="PF09278">
    <property type="entry name" value="MerR-DNA-bind"/>
    <property type="match status" value="1"/>
</dbReference>
<evidence type="ECO:0000256" key="3">
    <source>
        <dbReference type="ARBA" id="ARBA00023163"/>
    </source>
</evidence>
<dbReference type="CDD" id="cd04785">
    <property type="entry name" value="HTH_CadR-PbrR-like"/>
    <property type="match status" value="1"/>
</dbReference>
<organism evidence="6 7">
    <name type="scientific">Aureimonas populi</name>
    <dbReference type="NCBI Taxonomy" id="1701758"/>
    <lineage>
        <taxon>Bacteria</taxon>
        <taxon>Pseudomonadati</taxon>
        <taxon>Pseudomonadota</taxon>
        <taxon>Alphaproteobacteria</taxon>
        <taxon>Hyphomicrobiales</taxon>
        <taxon>Aurantimonadaceae</taxon>
        <taxon>Aureimonas</taxon>
    </lineage>
</organism>
<feature type="domain" description="HTH merR-type" evidence="5">
    <location>
        <begin position="5"/>
        <end position="74"/>
    </location>
</feature>
<sequence>MSASFLSIGHLARQTGTKVETIRFYEKNGLLPAPSRTEGNYRAYEPDHLNRLSFIRRARDLGFSLDQIRALLTLADDRGQSCAAIDAIANEHRAEVEKKINDLLALKAELDRMINRCGHGVVADCRIIETLSPR</sequence>
<comment type="caution">
    <text evidence="6">The sequence shown here is derived from an EMBL/GenBank/DDBJ whole genome shotgun (WGS) entry which is preliminary data.</text>
</comment>
<dbReference type="PANTHER" id="PTHR30204">
    <property type="entry name" value="REDOX-CYCLING DRUG-SENSING TRANSCRIPTIONAL ACTIVATOR SOXR"/>
    <property type="match status" value="1"/>
</dbReference>
<gene>
    <name evidence="6" type="ORF">ACFSKQ_11820</name>
</gene>
<evidence type="ECO:0000259" key="5">
    <source>
        <dbReference type="PROSITE" id="PS50937"/>
    </source>
</evidence>
<dbReference type="InterPro" id="IPR000551">
    <property type="entry name" value="MerR-type_HTH_dom"/>
</dbReference>
<dbReference type="Proteomes" id="UP001597371">
    <property type="component" value="Unassembled WGS sequence"/>
</dbReference>
<feature type="coiled-coil region" evidence="4">
    <location>
        <begin position="89"/>
        <end position="116"/>
    </location>
</feature>
<evidence type="ECO:0000313" key="6">
    <source>
        <dbReference type="EMBL" id="MFD2238148.1"/>
    </source>
</evidence>
<dbReference type="InterPro" id="IPR009061">
    <property type="entry name" value="DNA-bd_dom_put_sf"/>
</dbReference>
<keyword evidence="1" id="KW-0805">Transcription regulation</keyword>
<dbReference type="PANTHER" id="PTHR30204:SF92">
    <property type="entry name" value="HTH-TYPE TRANSCRIPTIONAL REGULATOR ZNTR"/>
    <property type="match status" value="1"/>
</dbReference>
<evidence type="ECO:0000256" key="1">
    <source>
        <dbReference type="ARBA" id="ARBA00023015"/>
    </source>
</evidence>
<dbReference type="InterPro" id="IPR015358">
    <property type="entry name" value="Tscrpt_reg_MerR_DNA-bd"/>
</dbReference>